<evidence type="ECO:0000313" key="3">
    <source>
        <dbReference type="EMBL" id="NDJ94045.1"/>
    </source>
</evidence>
<feature type="transmembrane region" description="Helical" evidence="1">
    <location>
        <begin position="79"/>
        <end position="98"/>
    </location>
</feature>
<organism evidence="3">
    <name type="scientific">Henneguya salminicola</name>
    <name type="common">Myxosporean</name>
    <dbReference type="NCBI Taxonomy" id="69463"/>
    <lineage>
        <taxon>Eukaryota</taxon>
        <taxon>Metazoa</taxon>
        <taxon>Cnidaria</taxon>
        <taxon>Myxozoa</taxon>
        <taxon>Myxosporea</taxon>
        <taxon>Bivalvulida</taxon>
        <taxon>Platysporina</taxon>
        <taxon>Myxobolidae</taxon>
        <taxon>Henneguya</taxon>
    </lineage>
</organism>
<dbReference type="GO" id="GO:0031267">
    <property type="term" value="F:small GTPase binding"/>
    <property type="evidence" value="ECO:0007669"/>
    <property type="project" value="TreeGrafter"/>
</dbReference>
<protein>
    <submittedName>
        <fullName evidence="3">Growth hormone-regulated TBC protein 1-A (Trinotate prediction)</fullName>
    </submittedName>
</protein>
<evidence type="ECO:0000256" key="1">
    <source>
        <dbReference type="SAM" id="Phobius"/>
    </source>
</evidence>
<evidence type="ECO:0000259" key="2">
    <source>
        <dbReference type="PROSITE" id="PS50086"/>
    </source>
</evidence>
<dbReference type="Pfam" id="PF00566">
    <property type="entry name" value="RabGAP-TBC"/>
    <property type="match status" value="1"/>
</dbReference>
<keyword evidence="1" id="KW-0812">Transmembrane</keyword>
<dbReference type="InterPro" id="IPR000195">
    <property type="entry name" value="Rab-GAP-TBC_dom"/>
</dbReference>
<dbReference type="GO" id="GO:0005096">
    <property type="term" value="F:GTPase activator activity"/>
    <property type="evidence" value="ECO:0007669"/>
    <property type="project" value="TreeGrafter"/>
</dbReference>
<dbReference type="PROSITE" id="PS50086">
    <property type="entry name" value="TBC_RABGAP"/>
    <property type="match status" value="1"/>
</dbReference>
<keyword evidence="1" id="KW-1133">Transmembrane helix</keyword>
<feature type="domain" description="Rab-GAP TBC" evidence="2">
    <location>
        <begin position="1"/>
        <end position="84"/>
    </location>
</feature>
<proteinExistence type="predicted"/>
<keyword evidence="1" id="KW-0472">Membrane</keyword>
<name>A0A6G3MJ36_HENSL</name>
<dbReference type="PANTHER" id="PTHR47219:SF9">
    <property type="entry name" value="GTPASE ACTIVATING PROTEIN AND CENTROSOME-ASSOCIATED, ISOFORM B"/>
    <property type="match status" value="1"/>
</dbReference>
<dbReference type="Gene3D" id="1.10.472.80">
    <property type="entry name" value="Ypt/Rab-GAP domain of gyp1p, domain 3"/>
    <property type="match status" value="1"/>
</dbReference>
<dbReference type="AlphaFoldDB" id="A0A6G3MJ36"/>
<dbReference type="EMBL" id="GHBP01006221">
    <property type="protein sequence ID" value="NDJ94045.1"/>
    <property type="molecule type" value="Transcribed_RNA"/>
</dbReference>
<reference evidence="3" key="1">
    <citation type="submission" date="2018-11" db="EMBL/GenBank/DDBJ databases">
        <title>Henneguya salminicola genome and transcriptome.</title>
        <authorList>
            <person name="Yahalomi D."/>
            <person name="Atkinson S.D."/>
            <person name="Neuhof M."/>
            <person name="Chang E.S."/>
            <person name="Philippe H."/>
            <person name="Cartwright P."/>
            <person name="Bartholomew J.L."/>
            <person name="Huchon D."/>
        </authorList>
    </citation>
    <scope>NUCLEOTIDE SEQUENCE</scope>
    <source>
        <strain evidence="3">Hz1</strain>
        <tissue evidence="3">Whole</tissue>
    </source>
</reference>
<dbReference type="PANTHER" id="PTHR47219">
    <property type="entry name" value="RAB GTPASE-ACTIVATING PROTEIN 1-LIKE"/>
    <property type="match status" value="1"/>
</dbReference>
<dbReference type="InterPro" id="IPR035969">
    <property type="entry name" value="Rab-GAP_TBC_sf"/>
</dbReference>
<dbReference type="SUPFAM" id="SSF47923">
    <property type="entry name" value="Ypt/Rab-GAP domain of gyp1p"/>
    <property type="match status" value="1"/>
</dbReference>
<accession>A0A6G3MJ36</accession>
<sequence length="112" mass="13070">MICLNLGSTHKLRGLYTNNFPLLKYFNSVLLSQLRYRIPILVRHFDKIGYDITITTTKWFLCLFVQSLPFQLVARLWDVIIFEGSYLIICIAIALIAYHKSIQIFLLSQNIS</sequence>
<dbReference type="InterPro" id="IPR050302">
    <property type="entry name" value="Rab_GAP_TBC_domain"/>
</dbReference>